<accession>A0ABC8QSP6</accession>
<gene>
    <name evidence="2" type="ORF">ILEXP_LOCUS2711</name>
</gene>
<protein>
    <submittedName>
        <fullName evidence="2">Uncharacterized protein</fullName>
    </submittedName>
</protein>
<dbReference type="AlphaFoldDB" id="A0ABC8QSP6"/>
<comment type="caution">
    <text evidence="2">The sequence shown here is derived from an EMBL/GenBank/DDBJ whole genome shotgun (WGS) entry which is preliminary data.</text>
</comment>
<feature type="region of interest" description="Disordered" evidence="1">
    <location>
        <begin position="1"/>
        <end position="23"/>
    </location>
</feature>
<evidence type="ECO:0000256" key="1">
    <source>
        <dbReference type="SAM" id="MobiDB-lite"/>
    </source>
</evidence>
<proteinExistence type="predicted"/>
<organism evidence="2 3">
    <name type="scientific">Ilex paraguariensis</name>
    <name type="common">yerba mate</name>
    <dbReference type="NCBI Taxonomy" id="185542"/>
    <lineage>
        <taxon>Eukaryota</taxon>
        <taxon>Viridiplantae</taxon>
        <taxon>Streptophyta</taxon>
        <taxon>Embryophyta</taxon>
        <taxon>Tracheophyta</taxon>
        <taxon>Spermatophyta</taxon>
        <taxon>Magnoliopsida</taxon>
        <taxon>eudicotyledons</taxon>
        <taxon>Gunneridae</taxon>
        <taxon>Pentapetalae</taxon>
        <taxon>asterids</taxon>
        <taxon>campanulids</taxon>
        <taxon>Aquifoliales</taxon>
        <taxon>Aquifoliaceae</taxon>
        <taxon>Ilex</taxon>
    </lineage>
</organism>
<evidence type="ECO:0000313" key="3">
    <source>
        <dbReference type="Proteomes" id="UP001642360"/>
    </source>
</evidence>
<name>A0ABC8QSP6_9AQUA</name>
<keyword evidence="3" id="KW-1185">Reference proteome</keyword>
<dbReference type="Proteomes" id="UP001642360">
    <property type="component" value="Unassembled WGS sequence"/>
</dbReference>
<feature type="compositionally biased region" description="Basic and acidic residues" evidence="1">
    <location>
        <begin position="1"/>
        <end position="19"/>
    </location>
</feature>
<evidence type="ECO:0000313" key="2">
    <source>
        <dbReference type="EMBL" id="CAK9135749.1"/>
    </source>
</evidence>
<reference evidence="2 3" key="1">
    <citation type="submission" date="2024-02" db="EMBL/GenBank/DDBJ databases">
        <authorList>
            <person name="Vignale AGUSTIN F."/>
            <person name="Sosa J E."/>
            <person name="Modenutti C."/>
        </authorList>
    </citation>
    <scope>NUCLEOTIDE SEQUENCE [LARGE SCALE GENOMIC DNA]</scope>
</reference>
<dbReference type="EMBL" id="CAUOFW020000725">
    <property type="protein sequence ID" value="CAK9135749.1"/>
    <property type="molecule type" value="Genomic_DNA"/>
</dbReference>
<sequence>MGTNKQEWKEKAEKDDKGKGIVNPGQILGTNDTNEILIGRQELELHGGNTSKDCAGKLALQAPQAGTSKKVSGQTSSGDQIITEIHQTPTVPQKVEELSTSNLFARLVVDLKGMMPNETENSASSDFSLLPKMVINIDEIPFGNKRKSCITINLL</sequence>